<dbReference type="InterPro" id="IPR036282">
    <property type="entry name" value="Glutathione-S-Trfase_C_sf"/>
</dbReference>
<evidence type="ECO:0000313" key="4">
    <source>
        <dbReference type="EMBL" id="GLR63158.1"/>
    </source>
</evidence>
<dbReference type="InterPro" id="IPR050983">
    <property type="entry name" value="GST_Omega/HSP26"/>
</dbReference>
<comment type="caution">
    <text evidence="4">The sequence shown here is derived from an EMBL/GenBank/DDBJ whole genome shotgun (WGS) entry which is preliminary data.</text>
</comment>
<dbReference type="PROSITE" id="PS50404">
    <property type="entry name" value="GST_NTER"/>
    <property type="match status" value="1"/>
</dbReference>
<evidence type="ECO:0000259" key="3">
    <source>
        <dbReference type="PROSITE" id="PS50405"/>
    </source>
</evidence>
<dbReference type="Proteomes" id="UP001156682">
    <property type="component" value="Unassembled WGS sequence"/>
</dbReference>
<name>A0ABQ5ZV39_9GAMM</name>
<feature type="domain" description="GST C-terminal" evidence="3">
    <location>
        <begin position="98"/>
        <end position="215"/>
    </location>
</feature>
<feature type="domain" description="GST N-terminal" evidence="2">
    <location>
        <begin position="15"/>
        <end position="93"/>
    </location>
</feature>
<organism evidence="4 5">
    <name type="scientific">Marinospirillum insulare</name>
    <dbReference type="NCBI Taxonomy" id="217169"/>
    <lineage>
        <taxon>Bacteria</taxon>
        <taxon>Pseudomonadati</taxon>
        <taxon>Pseudomonadota</taxon>
        <taxon>Gammaproteobacteria</taxon>
        <taxon>Oceanospirillales</taxon>
        <taxon>Oceanospirillaceae</taxon>
        <taxon>Marinospirillum</taxon>
    </lineage>
</organism>
<dbReference type="SFLD" id="SFLDS00019">
    <property type="entry name" value="Glutathione_Transferase_(cytos"/>
    <property type="match status" value="1"/>
</dbReference>
<dbReference type="InterPro" id="IPR034341">
    <property type="entry name" value="SspA_N"/>
</dbReference>
<evidence type="ECO:0000313" key="5">
    <source>
        <dbReference type="Proteomes" id="UP001156682"/>
    </source>
</evidence>
<gene>
    <name evidence="4" type="primary">sspA</name>
    <name evidence="4" type="ORF">GCM10007878_05930</name>
</gene>
<dbReference type="InterPro" id="IPR040079">
    <property type="entry name" value="Glutathione_S-Trfase"/>
</dbReference>
<proteinExistence type="inferred from homology"/>
<dbReference type="EMBL" id="BSOR01000011">
    <property type="protein sequence ID" value="GLR63158.1"/>
    <property type="molecule type" value="Genomic_DNA"/>
</dbReference>
<keyword evidence="5" id="KW-1185">Reference proteome</keyword>
<evidence type="ECO:0000259" key="2">
    <source>
        <dbReference type="PROSITE" id="PS50404"/>
    </source>
</evidence>
<dbReference type="Gene3D" id="1.20.1050.10">
    <property type="match status" value="1"/>
</dbReference>
<dbReference type="InterPro" id="IPR036249">
    <property type="entry name" value="Thioredoxin-like_sf"/>
</dbReference>
<dbReference type="CDD" id="cd03059">
    <property type="entry name" value="GST_N_SspA"/>
    <property type="match status" value="1"/>
</dbReference>
<dbReference type="Pfam" id="PF13409">
    <property type="entry name" value="GST_N_2"/>
    <property type="match status" value="1"/>
</dbReference>
<dbReference type="InterPro" id="IPR004046">
    <property type="entry name" value="GST_C"/>
</dbReference>
<dbReference type="Gene3D" id="3.40.30.10">
    <property type="entry name" value="Glutaredoxin"/>
    <property type="match status" value="1"/>
</dbReference>
<dbReference type="SFLD" id="SFLDG00358">
    <property type="entry name" value="Main_(cytGST)"/>
    <property type="match status" value="1"/>
</dbReference>
<dbReference type="CDD" id="cd03186">
    <property type="entry name" value="GST_C_SspA"/>
    <property type="match status" value="1"/>
</dbReference>
<dbReference type="SUPFAM" id="SSF52833">
    <property type="entry name" value="Thioredoxin-like"/>
    <property type="match status" value="1"/>
</dbReference>
<reference evidence="5" key="1">
    <citation type="journal article" date="2019" name="Int. J. Syst. Evol. Microbiol.">
        <title>The Global Catalogue of Microorganisms (GCM) 10K type strain sequencing project: providing services to taxonomists for standard genome sequencing and annotation.</title>
        <authorList>
            <consortium name="The Broad Institute Genomics Platform"/>
            <consortium name="The Broad Institute Genome Sequencing Center for Infectious Disease"/>
            <person name="Wu L."/>
            <person name="Ma J."/>
        </authorList>
    </citation>
    <scope>NUCLEOTIDE SEQUENCE [LARGE SCALE GENOMIC DNA]</scope>
    <source>
        <strain evidence="5">NBRC 100033</strain>
    </source>
</reference>
<dbReference type="InterPro" id="IPR004045">
    <property type="entry name" value="Glutathione_S-Trfase_N"/>
</dbReference>
<dbReference type="Pfam" id="PF00043">
    <property type="entry name" value="GST_C"/>
    <property type="match status" value="1"/>
</dbReference>
<dbReference type="InterPro" id="IPR010987">
    <property type="entry name" value="Glutathione-S-Trfase_C-like"/>
</dbReference>
<dbReference type="PANTHER" id="PTHR43968">
    <property type="match status" value="1"/>
</dbReference>
<dbReference type="InterPro" id="IPR034342">
    <property type="entry name" value="SspA_C"/>
</dbReference>
<dbReference type="PROSITE" id="PS50405">
    <property type="entry name" value="GST_CTER"/>
    <property type="match status" value="1"/>
</dbReference>
<sequence>MYNEELLMSVATKRSSMTFFSDSDDHYSHRVRVVLAEKGVTFDLLDIDPNKKPEELADLNPYNSLPTLLDRDLVLYESKVMMEYLDERFPHPPLLPVFPVARAQSRLWVYRIEKEWSPLVEQLTNEPTGKKADKARKELRESIIGVAPIFADRPFFMSDEFSLVDCCVLPILWRLKHLGIELPEKQVKPLLDYMERCFNRDGFIDSLSEVEREMR</sequence>
<dbReference type="PANTHER" id="PTHR43968:SF6">
    <property type="entry name" value="GLUTATHIONE S-TRANSFERASE OMEGA"/>
    <property type="match status" value="1"/>
</dbReference>
<protein>
    <submittedName>
        <fullName evidence="4">Stringent starvation protein A</fullName>
    </submittedName>
</protein>
<accession>A0ABQ5ZV39</accession>
<evidence type="ECO:0000256" key="1">
    <source>
        <dbReference type="ARBA" id="ARBA00009929"/>
    </source>
</evidence>
<dbReference type="SUPFAM" id="SSF47616">
    <property type="entry name" value="GST C-terminal domain-like"/>
    <property type="match status" value="1"/>
</dbReference>
<comment type="similarity">
    <text evidence="1">Belongs to the GST superfamily. HSP26 family.</text>
</comment>